<dbReference type="OrthoDB" id="9813368at2"/>
<dbReference type="RefSeq" id="WP_090218985.1">
    <property type="nucleotide sequence ID" value="NZ_FMWG01000006.1"/>
</dbReference>
<gene>
    <name evidence="7" type="ORF">SAMN04488118_106130</name>
</gene>
<dbReference type="InterPro" id="IPR000064">
    <property type="entry name" value="NLP_P60_dom"/>
</dbReference>
<dbReference type="InterPro" id="IPR051794">
    <property type="entry name" value="PG_Endopeptidase_C40"/>
</dbReference>
<evidence type="ECO:0000256" key="2">
    <source>
        <dbReference type="ARBA" id="ARBA00022670"/>
    </source>
</evidence>
<keyword evidence="3" id="KW-0378">Hydrolase</keyword>
<feature type="domain" description="NlpC/P60" evidence="6">
    <location>
        <begin position="156"/>
        <end position="280"/>
    </location>
</feature>
<evidence type="ECO:0000259" key="6">
    <source>
        <dbReference type="PROSITE" id="PS51935"/>
    </source>
</evidence>
<dbReference type="AlphaFoldDB" id="A0A1G5QWT8"/>
<name>A0A1G5QWT8_9RHOB</name>
<protein>
    <submittedName>
        <fullName evidence="7">NlpC/P60 family protein</fullName>
    </submittedName>
</protein>
<dbReference type="Pfam" id="PF00877">
    <property type="entry name" value="NLPC_P60"/>
    <property type="match status" value="1"/>
</dbReference>
<evidence type="ECO:0000313" key="7">
    <source>
        <dbReference type="EMBL" id="SCZ66020.1"/>
    </source>
</evidence>
<dbReference type="Pfam" id="PF18348">
    <property type="entry name" value="SH3_16"/>
    <property type="match status" value="1"/>
</dbReference>
<evidence type="ECO:0000256" key="4">
    <source>
        <dbReference type="ARBA" id="ARBA00022807"/>
    </source>
</evidence>
<keyword evidence="8" id="KW-1185">Reference proteome</keyword>
<dbReference type="InterPro" id="IPR038765">
    <property type="entry name" value="Papain-like_cys_pep_sf"/>
</dbReference>
<dbReference type="Proteomes" id="UP000198767">
    <property type="component" value="Unassembled WGS sequence"/>
</dbReference>
<dbReference type="InterPro" id="IPR041382">
    <property type="entry name" value="SH3_16"/>
</dbReference>
<evidence type="ECO:0000313" key="8">
    <source>
        <dbReference type="Proteomes" id="UP000198767"/>
    </source>
</evidence>
<feature type="region of interest" description="Disordered" evidence="5">
    <location>
        <begin position="269"/>
        <end position="290"/>
    </location>
</feature>
<organism evidence="7 8">
    <name type="scientific">Epibacterium ulvae</name>
    <dbReference type="NCBI Taxonomy" id="1156985"/>
    <lineage>
        <taxon>Bacteria</taxon>
        <taxon>Pseudomonadati</taxon>
        <taxon>Pseudomonadota</taxon>
        <taxon>Alphaproteobacteria</taxon>
        <taxon>Rhodobacterales</taxon>
        <taxon>Roseobacteraceae</taxon>
        <taxon>Epibacterium</taxon>
    </lineage>
</organism>
<dbReference type="STRING" id="1156985.SAMN04488118_106130"/>
<evidence type="ECO:0000256" key="1">
    <source>
        <dbReference type="ARBA" id="ARBA00007074"/>
    </source>
</evidence>
<evidence type="ECO:0000256" key="5">
    <source>
        <dbReference type="SAM" id="MobiDB-lite"/>
    </source>
</evidence>
<dbReference type="PROSITE" id="PS51935">
    <property type="entry name" value="NLPC_P60"/>
    <property type="match status" value="1"/>
</dbReference>
<reference evidence="7 8" key="1">
    <citation type="submission" date="2016-10" db="EMBL/GenBank/DDBJ databases">
        <authorList>
            <person name="de Groot N.N."/>
        </authorList>
    </citation>
    <scope>NUCLEOTIDE SEQUENCE [LARGE SCALE GENOMIC DNA]</scope>
    <source>
        <strain evidence="7 8">U95</strain>
    </source>
</reference>
<dbReference type="EMBL" id="FMWG01000006">
    <property type="protein sequence ID" value="SCZ66020.1"/>
    <property type="molecule type" value="Genomic_DNA"/>
</dbReference>
<evidence type="ECO:0000256" key="3">
    <source>
        <dbReference type="ARBA" id="ARBA00022801"/>
    </source>
</evidence>
<keyword evidence="4" id="KW-0788">Thiol protease</keyword>
<accession>A0A1G5QWT8</accession>
<dbReference type="SUPFAM" id="SSF54001">
    <property type="entry name" value="Cysteine proteinases"/>
    <property type="match status" value="1"/>
</dbReference>
<proteinExistence type="inferred from homology"/>
<sequence length="290" mass="31286">MSDFDRRTTPMNAHIIADHLPFAAEGRQVVAGQRASVCTPVADLLRAPDGARDRQLLLGESVTLYDQRNGYAFVQAEKDGYVGYLRSDDIGPYHTVTHQIQAPMTHVYSAPDFKSPERKALSQGSLLTVVPSSETNARFVETSAGFVPRAHISALDVKEPDGVAVAESFLGTPYLWGGNSSFGIDCSGLVQAALVSTGQPCPGDSDQQEQTLGTALKHGTPYLRGDLLFWKGHVALVATPETLIHANVHHMAVAYENIHAAITRIETQGDGPVTAHKRMSSLDSPDQFPL</sequence>
<dbReference type="GO" id="GO:0006508">
    <property type="term" value="P:proteolysis"/>
    <property type="evidence" value="ECO:0007669"/>
    <property type="project" value="UniProtKB-KW"/>
</dbReference>
<dbReference type="Gene3D" id="3.90.1720.10">
    <property type="entry name" value="endopeptidase domain like (from Nostoc punctiforme)"/>
    <property type="match status" value="1"/>
</dbReference>
<dbReference type="GO" id="GO:0008234">
    <property type="term" value="F:cysteine-type peptidase activity"/>
    <property type="evidence" value="ECO:0007669"/>
    <property type="project" value="UniProtKB-KW"/>
</dbReference>
<dbReference type="PANTHER" id="PTHR47359:SF3">
    <property type="entry name" value="NLP_P60 DOMAIN-CONTAINING PROTEIN-RELATED"/>
    <property type="match status" value="1"/>
</dbReference>
<keyword evidence="2" id="KW-0645">Protease</keyword>
<dbReference type="PANTHER" id="PTHR47359">
    <property type="entry name" value="PEPTIDOGLYCAN DL-ENDOPEPTIDASE CWLO"/>
    <property type="match status" value="1"/>
</dbReference>
<comment type="similarity">
    <text evidence="1">Belongs to the peptidase C40 family.</text>
</comment>